<feature type="region of interest" description="Disordered" evidence="1">
    <location>
        <begin position="235"/>
        <end position="326"/>
    </location>
</feature>
<feature type="compositionally biased region" description="Basic and acidic residues" evidence="1">
    <location>
        <begin position="398"/>
        <end position="412"/>
    </location>
</feature>
<keyword evidence="2" id="KW-0812">Transmembrane</keyword>
<evidence type="ECO:0000313" key="5">
    <source>
        <dbReference type="Proteomes" id="UP001162060"/>
    </source>
</evidence>
<gene>
    <name evidence="4" type="ORF">PM001_LOCUS18758</name>
</gene>
<evidence type="ECO:0000256" key="2">
    <source>
        <dbReference type="SAM" id="Phobius"/>
    </source>
</evidence>
<evidence type="ECO:0000256" key="1">
    <source>
        <dbReference type="SAM" id="MobiDB-lite"/>
    </source>
</evidence>
<feature type="compositionally biased region" description="Basic and acidic residues" evidence="1">
    <location>
        <begin position="277"/>
        <end position="306"/>
    </location>
</feature>
<dbReference type="InterPro" id="IPR001995">
    <property type="entry name" value="Peptidase_A2_cat"/>
</dbReference>
<reference evidence="4" key="1">
    <citation type="submission" date="2024-01" db="EMBL/GenBank/DDBJ databases">
        <authorList>
            <person name="Webb A."/>
        </authorList>
    </citation>
    <scope>NUCLEOTIDE SEQUENCE</scope>
    <source>
        <strain evidence="4">Pm1</strain>
    </source>
</reference>
<feature type="domain" description="Peptidase A2" evidence="3">
    <location>
        <begin position="132"/>
        <end position="145"/>
    </location>
</feature>
<feature type="region of interest" description="Disordered" evidence="1">
    <location>
        <begin position="19"/>
        <end position="39"/>
    </location>
</feature>
<keyword evidence="2" id="KW-0472">Membrane</keyword>
<proteinExistence type="predicted"/>
<feature type="transmembrane region" description="Helical" evidence="2">
    <location>
        <begin position="144"/>
        <end position="166"/>
    </location>
</feature>
<feature type="compositionally biased region" description="Basic and acidic residues" evidence="1">
    <location>
        <begin position="314"/>
        <end position="326"/>
    </location>
</feature>
<comment type="caution">
    <text evidence="4">The sequence shown here is derived from an EMBL/GenBank/DDBJ whole genome shotgun (WGS) entry which is preliminary data.</text>
</comment>
<dbReference type="PROSITE" id="PS50175">
    <property type="entry name" value="ASP_PROT_RETROV"/>
    <property type="match status" value="1"/>
</dbReference>
<evidence type="ECO:0000313" key="4">
    <source>
        <dbReference type="EMBL" id="CAK7933608.1"/>
    </source>
</evidence>
<name>A0AAV1UIV2_9STRA</name>
<sequence length="412" mass="45088">MASQRNSRVLRSLRQAQEVADSGAAGTPNPAVGAPDAPKPIEMSFLSNATSFVDDKGVGHVKVNNGVDWSNILPRDSTVHISYGGSGSNKEILVVPVDNKTSDSLPKDVAPGKSVPNMANHLPEGSGSVGTIGVVVDTGADSTVLIVVGSVLGLVAIVAVVAVAVYGRRIRRRAHSEDQSSTDEAFIVGSLPHQPAPPPSALDTDMTPDLWVEGQYQYSPNMSRLQTSLNGTAILSDNKTTPMHDRLTVDAYPTSGRGHHGHGGRGDSKRVDHRRSAHLDQFDLGKVDGGRDEHRRTGRDRSDYGRSLRSNGGSRHDRSSRYDRSGHFDRSLRRDLGALEDISDRGRHRAGTAPIVLYDEDSIEELHSSRKHRARPPRPPQSYQQHEQLQQQQLQQQQERRRDKHNASRRDR</sequence>
<dbReference type="Proteomes" id="UP001162060">
    <property type="component" value="Unassembled WGS sequence"/>
</dbReference>
<dbReference type="EMBL" id="CAKLBY020000195">
    <property type="protein sequence ID" value="CAK7933608.1"/>
    <property type="molecule type" value="Genomic_DNA"/>
</dbReference>
<dbReference type="GO" id="GO:0006508">
    <property type="term" value="P:proteolysis"/>
    <property type="evidence" value="ECO:0007669"/>
    <property type="project" value="InterPro"/>
</dbReference>
<evidence type="ECO:0000259" key="3">
    <source>
        <dbReference type="PROSITE" id="PS50175"/>
    </source>
</evidence>
<feature type="region of interest" description="Disordered" evidence="1">
    <location>
        <begin position="366"/>
        <end position="412"/>
    </location>
</feature>
<protein>
    <recommendedName>
        <fullName evidence="3">Peptidase A2 domain-containing protein</fullName>
    </recommendedName>
</protein>
<organism evidence="4 5">
    <name type="scientific">Peronospora matthiolae</name>
    <dbReference type="NCBI Taxonomy" id="2874970"/>
    <lineage>
        <taxon>Eukaryota</taxon>
        <taxon>Sar</taxon>
        <taxon>Stramenopiles</taxon>
        <taxon>Oomycota</taxon>
        <taxon>Peronosporomycetes</taxon>
        <taxon>Peronosporales</taxon>
        <taxon>Peronosporaceae</taxon>
        <taxon>Peronospora</taxon>
    </lineage>
</organism>
<dbReference type="GO" id="GO:0004190">
    <property type="term" value="F:aspartic-type endopeptidase activity"/>
    <property type="evidence" value="ECO:0007669"/>
    <property type="project" value="InterPro"/>
</dbReference>
<feature type="compositionally biased region" description="Low complexity" evidence="1">
    <location>
        <begin position="384"/>
        <end position="397"/>
    </location>
</feature>
<accession>A0AAV1UIV2</accession>
<keyword evidence="2" id="KW-1133">Transmembrane helix</keyword>
<dbReference type="AlphaFoldDB" id="A0AAV1UIV2"/>